<name>A0ABX2FYC9_9BACT</name>
<dbReference type="RefSeq" id="WP_173812158.1">
    <property type="nucleotide sequence ID" value="NZ_JABSNP010000033.1"/>
</dbReference>
<accession>A0ABX2FYC9</accession>
<keyword evidence="3" id="KW-0998">Cell outer membrane</keyword>
<dbReference type="InterPro" id="IPR036942">
    <property type="entry name" value="Beta-barrel_TonB_sf"/>
</dbReference>
<dbReference type="Gene3D" id="2.40.170.20">
    <property type="entry name" value="TonB-dependent receptor, beta-barrel domain"/>
    <property type="match status" value="1"/>
</dbReference>
<organism evidence="4 5">
    <name type="scientific">Hymenobacter caeli</name>
    <dbReference type="NCBI Taxonomy" id="2735894"/>
    <lineage>
        <taxon>Bacteria</taxon>
        <taxon>Pseudomonadati</taxon>
        <taxon>Bacteroidota</taxon>
        <taxon>Cytophagia</taxon>
        <taxon>Cytophagales</taxon>
        <taxon>Hymenobacteraceae</taxon>
        <taxon>Hymenobacter</taxon>
    </lineage>
</organism>
<dbReference type="EMBL" id="JABSNP010000033">
    <property type="protein sequence ID" value="NRT21414.1"/>
    <property type="molecule type" value="Genomic_DNA"/>
</dbReference>
<evidence type="ECO:0000313" key="4">
    <source>
        <dbReference type="EMBL" id="NRT21414.1"/>
    </source>
</evidence>
<keyword evidence="5" id="KW-1185">Reference proteome</keyword>
<evidence type="ECO:0000313" key="5">
    <source>
        <dbReference type="Proteomes" id="UP000779507"/>
    </source>
</evidence>
<evidence type="ECO:0000256" key="1">
    <source>
        <dbReference type="ARBA" id="ARBA00004442"/>
    </source>
</evidence>
<keyword evidence="2" id="KW-0472">Membrane</keyword>
<protein>
    <recommendedName>
        <fullName evidence="6">TonB-dependent receptor</fullName>
    </recommendedName>
</protein>
<comment type="subcellular location">
    <subcellularLocation>
        <location evidence="1">Cell outer membrane</location>
    </subcellularLocation>
</comment>
<evidence type="ECO:0008006" key="6">
    <source>
        <dbReference type="Google" id="ProtNLM"/>
    </source>
</evidence>
<dbReference type="Proteomes" id="UP000779507">
    <property type="component" value="Unassembled WGS sequence"/>
</dbReference>
<dbReference type="SUPFAM" id="SSF56935">
    <property type="entry name" value="Porins"/>
    <property type="match status" value="1"/>
</dbReference>
<reference evidence="4 5" key="1">
    <citation type="submission" date="2020-05" db="EMBL/GenBank/DDBJ databases">
        <title>Genomic Encyclopedia of Type Strains, Phase IV (KMG-V): Genome sequencing to study the core and pangenomes of soil and plant-associated prokaryotes.</title>
        <authorList>
            <person name="Whitman W."/>
        </authorList>
    </citation>
    <scope>NUCLEOTIDE SEQUENCE [LARGE SCALE GENOMIC DNA]</scope>
    <source>
        <strain evidence="4 5">9A</strain>
    </source>
</reference>
<comment type="caution">
    <text evidence="4">The sequence shown here is derived from an EMBL/GenBank/DDBJ whole genome shotgun (WGS) entry which is preliminary data.</text>
</comment>
<evidence type="ECO:0000256" key="3">
    <source>
        <dbReference type="ARBA" id="ARBA00023237"/>
    </source>
</evidence>
<proteinExistence type="predicted"/>
<evidence type="ECO:0000256" key="2">
    <source>
        <dbReference type="ARBA" id="ARBA00023136"/>
    </source>
</evidence>
<sequence length="160" mass="17608">MPHLDYWVSYGYLDTERRYRADPVANVPTFAARHSLSVVAPSWVPKIHTQLGATYAHTGPRSYQDPNQPGYNQGRTPAYQDLSLNLSYLTTLAGQFTILHVALSNALGQPQIFGYRYADAPAADGQYARVAQTPGPPRMPFVGLFVSINNQKAGVNEAPE</sequence>
<gene>
    <name evidence="4" type="ORF">HNP98_004261</name>
</gene>